<reference evidence="2" key="1">
    <citation type="journal article" date="2019" name="Int. J. Syst. Evol. Microbiol.">
        <title>The Global Catalogue of Microorganisms (GCM) 10K type strain sequencing project: providing services to taxonomists for standard genome sequencing and annotation.</title>
        <authorList>
            <consortium name="The Broad Institute Genomics Platform"/>
            <consortium name="The Broad Institute Genome Sequencing Center for Infectious Disease"/>
            <person name="Wu L."/>
            <person name="Ma J."/>
        </authorList>
    </citation>
    <scope>NUCLEOTIDE SEQUENCE [LARGE SCALE GENOMIC DNA]</scope>
    <source>
        <strain evidence="2">LMG 29894</strain>
    </source>
</reference>
<dbReference type="Pfam" id="PF05932">
    <property type="entry name" value="CesT"/>
    <property type="match status" value="1"/>
</dbReference>
<dbReference type="RefSeq" id="WP_378163499.1">
    <property type="nucleotide sequence ID" value="NZ_JBHSBU010000001.1"/>
</dbReference>
<dbReference type="InterPro" id="IPR010261">
    <property type="entry name" value="Tir_chaperone"/>
</dbReference>
<organism evidence="1 2">
    <name type="scientific">Chitinimonas lacunae</name>
    <dbReference type="NCBI Taxonomy" id="1963018"/>
    <lineage>
        <taxon>Bacteria</taxon>
        <taxon>Pseudomonadati</taxon>
        <taxon>Pseudomonadota</taxon>
        <taxon>Betaproteobacteria</taxon>
        <taxon>Neisseriales</taxon>
        <taxon>Chitinibacteraceae</taxon>
        <taxon>Chitinimonas</taxon>
    </lineage>
</organism>
<sequence>MSADLQSLILKLALSSGSHGLGIDQDGSPSLIVDGGLEVHFQRGDDEQSLVLLACVGTLPHGGQGEAALRGLRWLAEANYEWLGGDGFTLCCEPESYEVLLAGRFTLAALSADPFPEPLARFIDAGRHWSDLLGALARVEALRPVTPARRQSAMARA</sequence>
<evidence type="ECO:0000313" key="2">
    <source>
        <dbReference type="Proteomes" id="UP001595791"/>
    </source>
</evidence>
<keyword evidence="2" id="KW-1185">Reference proteome</keyword>
<proteinExistence type="predicted"/>
<protein>
    <submittedName>
        <fullName evidence="1">Type III secretion system chaperone</fullName>
    </submittedName>
</protein>
<dbReference type="CDD" id="cd16364">
    <property type="entry name" value="T3SC_I-like"/>
    <property type="match status" value="1"/>
</dbReference>
<accession>A0ABV8MRQ3</accession>
<comment type="caution">
    <text evidence="1">The sequence shown here is derived from an EMBL/GenBank/DDBJ whole genome shotgun (WGS) entry which is preliminary data.</text>
</comment>
<dbReference type="Gene3D" id="3.30.1460.10">
    <property type="match status" value="1"/>
</dbReference>
<gene>
    <name evidence="1" type="ORF">ACFOW7_09510</name>
</gene>
<evidence type="ECO:0000313" key="1">
    <source>
        <dbReference type="EMBL" id="MFC4159586.1"/>
    </source>
</evidence>
<dbReference type="EMBL" id="JBHSBU010000001">
    <property type="protein sequence ID" value="MFC4159586.1"/>
    <property type="molecule type" value="Genomic_DNA"/>
</dbReference>
<dbReference type="Proteomes" id="UP001595791">
    <property type="component" value="Unassembled WGS sequence"/>
</dbReference>
<dbReference type="SUPFAM" id="SSF69635">
    <property type="entry name" value="Type III secretory system chaperone-like"/>
    <property type="match status" value="1"/>
</dbReference>
<name>A0ABV8MRQ3_9NEIS</name>